<reference evidence="1 2" key="2">
    <citation type="journal article" date="2022" name="Mol. Ecol. Resour.">
        <title>The genomes of chicory, endive, great burdock and yacon provide insights into Asteraceae paleo-polyploidization history and plant inulin production.</title>
        <authorList>
            <person name="Fan W."/>
            <person name="Wang S."/>
            <person name="Wang H."/>
            <person name="Wang A."/>
            <person name="Jiang F."/>
            <person name="Liu H."/>
            <person name="Zhao H."/>
            <person name="Xu D."/>
            <person name="Zhang Y."/>
        </authorList>
    </citation>
    <scope>NUCLEOTIDE SEQUENCE [LARGE SCALE GENOMIC DNA]</scope>
    <source>
        <strain evidence="2">cv. Punajuju</strain>
        <tissue evidence="1">Leaves</tissue>
    </source>
</reference>
<comment type="caution">
    <text evidence="1">The sequence shown here is derived from an EMBL/GenBank/DDBJ whole genome shotgun (WGS) entry which is preliminary data.</text>
</comment>
<gene>
    <name evidence="1" type="ORF">L2E82_36972</name>
</gene>
<name>A0ACB9AD98_CICIN</name>
<sequence>MADGGGWQQPGRRRRTVFDRLNTSGRQDIKSVSDNSIPIYITNFPGNIGKAQLRIHWSRKTHVVGPKKQVRVSYAVPSKERSYADVVQPKVKSIVTRESDDMLQLKVGDFVYDSKDMGKVIMAKVKSIDLLAVIINRCKVQGFPEVEVKYLGGRWIMLEFKNFNTCINFQKNLTCREWFSELTHWNRDFVCDERLGWLDIEGMPLRSWCKSNFEKVANRWGQVVYMDGNLGISLAVNRLCVETKLMGIIAEEMTVMIDNHVFVLRIREAVGLWPTFVKEEDDDQGEENVITSDPFHVRQLIEEETRNVHASRKKEDNGGTEVIIDKAKLGDINISLEGSNQVDRDESPA</sequence>
<evidence type="ECO:0000313" key="1">
    <source>
        <dbReference type="EMBL" id="KAI3707989.1"/>
    </source>
</evidence>
<protein>
    <submittedName>
        <fullName evidence="1">Uncharacterized protein</fullName>
    </submittedName>
</protein>
<proteinExistence type="predicted"/>
<evidence type="ECO:0000313" key="2">
    <source>
        <dbReference type="Proteomes" id="UP001055811"/>
    </source>
</evidence>
<reference evidence="2" key="1">
    <citation type="journal article" date="2022" name="Mol. Ecol. Resour.">
        <title>The genomes of chicory, endive, great burdock and yacon provide insights into Asteraceae palaeo-polyploidization history and plant inulin production.</title>
        <authorList>
            <person name="Fan W."/>
            <person name="Wang S."/>
            <person name="Wang H."/>
            <person name="Wang A."/>
            <person name="Jiang F."/>
            <person name="Liu H."/>
            <person name="Zhao H."/>
            <person name="Xu D."/>
            <person name="Zhang Y."/>
        </authorList>
    </citation>
    <scope>NUCLEOTIDE SEQUENCE [LARGE SCALE GENOMIC DNA]</scope>
    <source>
        <strain evidence="2">cv. Punajuju</strain>
    </source>
</reference>
<accession>A0ACB9AD98</accession>
<dbReference type="EMBL" id="CM042015">
    <property type="protein sequence ID" value="KAI3707989.1"/>
    <property type="molecule type" value="Genomic_DNA"/>
</dbReference>
<keyword evidence="2" id="KW-1185">Reference proteome</keyword>
<dbReference type="Proteomes" id="UP001055811">
    <property type="component" value="Linkage Group LG07"/>
</dbReference>
<organism evidence="1 2">
    <name type="scientific">Cichorium intybus</name>
    <name type="common">Chicory</name>
    <dbReference type="NCBI Taxonomy" id="13427"/>
    <lineage>
        <taxon>Eukaryota</taxon>
        <taxon>Viridiplantae</taxon>
        <taxon>Streptophyta</taxon>
        <taxon>Embryophyta</taxon>
        <taxon>Tracheophyta</taxon>
        <taxon>Spermatophyta</taxon>
        <taxon>Magnoliopsida</taxon>
        <taxon>eudicotyledons</taxon>
        <taxon>Gunneridae</taxon>
        <taxon>Pentapetalae</taxon>
        <taxon>asterids</taxon>
        <taxon>campanulids</taxon>
        <taxon>Asterales</taxon>
        <taxon>Asteraceae</taxon>
        <taxon>Cichorioideae</taxon>
        <taxon>Cichorieae</taxon>
        <taxon>Cichoriinae</taxon>
        <taxon>Cichorium</taxon>
    </lineage>
</organism>